<evidence type="ECO:0008006" key="3">
    <source>
        <dbReference type="Google" id="ProtNLM"/>
    </source>
</evidence>
<reference evidence="1 2" key="1">
    <citation type="submission" date="2011-02" db="EMBL/GenBank/DDBJ databases">
        <title>The Genome Sequence of Sphaeroforma arctica JP610.</title>
        <authorList>
            <consortium name="The Broad Institute Genome Sequencing Platform"/>
            <person name="Russ C."/>
            <person name="Cuomo C."/>
            <person name="Young S.K."/>
            <person name="Zeng Q."/>
            <person name="Gargeya S."/>
            <person name="Alvarado L."/>
            <person name="Berlin A."/>
            <person name="Chapman S.B."/>
            <person name="Chen Z."/>
            <person name="Freedman E."/>
            <person name="Gellesch M."/>
            <person name="Goldberg J."/>
            <person name="Griggs A."/>
            <person name="Gujja S."/>
            <person name="Heilman E."/>
            <person name="Heiman D."/>
            <person name="Howarth C."/>
            <person name="Mehta T."/>
            <person name="Neiman D."/>
            <person name="Pearson M."/>
            <person name="Roberts A."/>
            <person name="Saif S."/>
            <person name="Shea T."/>
            <person name="Shenoy N."/>
            <person name="Sisk P."/>
            <person name="Stolte C."/>
            <person name="Sykes S."/>
            <person name="White J."/>
            <person name="Yandava C."/>
            <person name="Burger G."/>
            <person name="Gray M.W."/>
            <person name="Holland P.W.H."/>
            <person name="King N."/>
            <person name="Lang F.B.F."/>
            <person name="Roger A.J."/>
            <person name="Ruiz-Trillo I."/>
            <person name="Haas B."/>
            <person name="Nusbaum C."/>
            <person name="Birren B."/>
        </authorList>
    </citation>
    <scope>NUCLEOTIDE SEQUENCE [LARGE SCALE GENOMIC DNA]</scope>
    <source>
        <strain evidence="1 2">JP610</strain>
    </source>
</reference>
<dbReference type="SUPFAM" id="SSF54427">
    <property type="entry name" value="NTF2-like"/>
    <property type="match status" value="1"/>
</dbReference>
<evidence type="ECO:0000313" key="1">
    <source>
        <dbReference type="EMBL" id="KNC75247.1"/>
    </source>
</evidence>
<keyword evidence="2" id="KW-1185">Reference proteome</keyword>
<evidence type="ECO:0000313" key="2">
    <source>
        <dbReference type="Proteomes" id="UP000054560"/>
    </source>
</evidence>
<dbReference type="AlphaFoldDB" id="A0A0L0FEQ5"/>
<dbReference type="GeneID" id="25912729"/>
<proteinExistence type="predicted"/>
<dbReference type="RefSeq" id="XP_014149149.1">
    <property type="nucleotide sequence ID" value="XM_014293674.1"/>
</dbReference>
<sequence length="117" mass="13315">MDSKTAVNELYYYIAAFNAQDLDGIRDHLDSDIQVWVDGRVVACGIEEVLPSYKSDFEHKTFVRNIRAAEVVHRHDMDTIGIRIGLQTGSTDLTVVYTFRTVDMKQVPHEITVDAKK</sequence>
<organism evidence="1 2">
    <name type="scientific">Sphaeroforma arctica JP610</name>
    <dbReference type="NCBI Taxonomy" id="667725"/>
    <lineage>
        <taxon>Eukaryota</taxon>
        <taxon>Ichthyosporea</taxon>
        <taxon>Ichthyophonida</taxon>
        <taxon>Sphaeroforma</taxon>
    </lineage>
</organism>
<dbReference type="Gene3D" id="3.10.450.50">
    <property type="match status" value="1"/>
</dbReference>
<dbReference type="Proteomes" id="UP000054560">
    <property type="component" value="Unassembled WGS sequence"/>
</dbReference>
<dbReference type="EMBL" id="KQ243753">
    <property type="protein sequence ID" value="KNC75247.1"/>
    <property type="molecule type" value="Genomic_DNA"/>
</dbReference>
<protein>
    <recommendedName>
        <fullName evidence="3">SnoaL-like domain-containing protein</fullName>
    </recommendedName>
</protein>
<gene>
    <name evidence="1" type="ORF">SARC_12225</name>
</gene>
<dbReference type="InterPro" id="IPR032710">
    <property type="entry name" value="NTF2-like_dom_sf"/>
</dbReference>
<name>A0A0L0FEQ5_9EUKA</name>
<accession>A0A0L0FEQ5</accession>